<dbReference type="GO" id="GO:0004252">
    <property type="term" value="F:serine-type endopeptidase activity"/>
    <property type="evidence" value="ECO:0007669"/>
    <property type="project" value="InterPro"/>
</dbReference>
<reference evidence="3" key="1">
    <citation type="submission" date="2023-05" db="EMBL/GenBank/DDBJ databases">
        <title>Nepenthes gracilis genome sequencing.</title>
        <authorList>
            <person name="Fukushima K."/>
        </authorList>
    </citation>
    <scope>NUCLEOTIDE SEQUENCE</scope>
    <source>
        <strain evidence="3">SING2019-196</strain>
    </source>
</reference>
<organism evidence="3 4">
    <name type="scientific">Nepenthes gracilis</name>
    <name type="common">Slender pitcher plant</name>
    <dbReference type="NCBI Taxonomy" id="150966"/>
    <lineage>
        <taxon>Eukaryota</taxon>
        <taxon>Viridiplantae</taxon>
        <taxon>Streptophyta</taxon>
        <taxon>Embryophyta</taxon>
        <taxon>Tracheophyta</taxon>
        <taxon>Spermatophyta</taxon>
        <taxon>Magnoliopsida</taxon>
        <taxon>eudicotyledons</taxon>
        <taxon>Gunneridae</taxon>
        <taxon>Pentapetalae</taxon>
        <taxon>Caryophyllales</taxon>
        <taxon>Nepenthaceae</taxon>
        <taxon>Nepenthes</taxon>
    </lineage>
</organism>
<sequence>MVATRELHSIPSPGSNKRWSHNLQVHCNHFAVHNGVDIINLSVGPNNPPAATKTTFLNPFDASLLSAVKAGVFVAQAAGNGEKATSPRNTPRKHERKQCEQRKAAKKEIAGAYGETKLNRTQCDNENASDDRYRASDKSALSSIGRLRRFVL</sequence>
<evidence type="ECO:0000259" key="2">
    <source>
        <dbReference type="Pfam" id="PF00082"/>
    </source>
</evidence>
<comment type="caution">
    <text evidence="3">The sequence shown here is derived from an EMBL/GenBank/DDBJ whole genome shotgun (WGS) entry which is preliminary data.</text>
</comment>
<proteinExistence type="predicted"/>
<evidence type="ECO:0000313" key="4">
    <source>
        <dbReference type="Proteomes" id="UP001279734"/>
    </source>
</evidence>
<keyword evidence="4" id="KW-1185">Reference proteome</keyword>
<dbReference type="SUPFAM" id="SSF52743">
    <property type="entry name" value="Subtilisin-like"/>
    <property type="match status" value="1"/>
</dbReference>
<dbReference type="GO" id="GO:0006508">
    <property type="term" value="P:proteolysis"/>
    <property type="evidence" value="ECO:0007669"/>
    <property type="project" value="InterPro"/>
</dbReference>
<feature type="compositionally biased region" description="Basic and acidic residues" evidence="1">
    <location>
        <begin position="97"/>
        <end position="109"/>
    </location>
</feature>
<dbReference type="AlphaFoldDB" id="A0AAD3SUK8"/>
<dbReference type="InterPro" id="IPR036852">
    <property type="entry name" value="Peptidase_S8/S53_dom_sf"/>
</dbReference>
<dbReference type="InterPro" id="IPR000209">
    <property type="entry name" value="Peptidase_S8/S53_dom"/>
</dbReference>
<gene>
    <name evidence="3" type="ORF">Nepgr_019714</name>
</gene>
<dbReference type="Gene3D" id="3.40.50.200">
    <property type="entry name" value="Peptidase S8/S53 domain"/>
    <property type="match status" value="1"/>
</dbReference>
<evidence type="ECO:0000256" key="1">
    <source>
        <dbReference type="SAM" id="MobiDB-lite"/>
    </source>
</evidence>
<feature type="domain" description="Peptidase S8/S53" evidence="2">
    <location>
        <begin position="31"/>
        <end position="92"/>
    </location>
</feature>
<name>A0AAD3SUK8_NEPGR</name>
<evidence type="ECO:0000313" key="3">
    <source>
        <dbReference type="EMBL" id="GMH17873.1"/>
    </source>
</evidence>
<dbReference type="Pfam" id="PF00082">
    <property type="entry name" value="Peptidase_S8"/>
    <property type="match status" value="1"/>
</dbReference>
<dbReference type="EMBL" id="BSYO01000018">
    <property type="protein sequence ID" value="GMH17873.1"/>
    <property type="molecule type" value="Genomic_DNA"/>
</dbReference>
<feature type="region of interest" description="Disordered" evidence="1">
    <location>
        <begin position="77"/>
        <end position="113"/>
    </location>
</feature>
<protein>
    <recommendedName>
        <fullName evidence="2">Peptidase S8/S53 domain-containing protein</fullName>
    </recommendedName>
</protein>
<dbReference type="Proteomes" id="UP001279734">
    <property type="component" value="Unassembled WGS sequence"/>
</dbReference>
<accession>A0AAD3SUK8</accession>